<feature type="chain" id="PRO_5015587482" description="DUF3108 domain-containing protein" evidence="1">
    <location>
        <begin position="28"/>
        <end position="229"/>
    </location>
</feature>
<accession>A0A2T3HRD1</accession>
<feature type="signal peptide" evidence="1">
    <location>
        <begin position="1"/>
        <end position="27"/>
    </location>
</feature>
<evidence type="ECO:0000256" key="1">
    <source>
        <dbReference type="SAM" id="SignalP"/>
    </source>
</evidence>
<dbReference type="AlphaFoldDB" id="A0A2T3HRD1"/>
<protein>
    <recommendedName>
        <fullName evidence="4">DUF3108 domain-containing protein</fullName>
    </recommendedName>
</protein>
<proteinExistence type="predicted"/>
<evidence type="ECO:0008006" key="4">
    <source>
        <dbReference type="Google" id="ProtNLM"/>
    </source>
</evidence>
<sequence>MYANMNMKKVGCPFLFLMVLCFPSAWAQQLLNTNVSAGMPLRSRNYVELKGSPYRLEDWSAGTVRQEDGQVSKHMLLRYDEVADQLTFQNEKGVEMSFLVPVTEFELNSKAPETKSLFRKGFTGERDVKPTAFFEVVHDGKHKLLKKNFKFIQESRAYNSAVVTRTASDRVKYYVGTGTELSEFKRDAKSMTMLFGENWPPVNVFIRENKLNPKKDEDLKQIFMFADQR</sequence>
<keyword evidence="1" id="KW-0732">Signal</keyword>
<comment type="caution">
    <text evidence="2">The sequence shown here is derived from an EMBL/GenBank/DDBJ whole genome shotgun (WGS) entry which is preliminary data.</text>
</comment>
<evidence type="ECO:0000313" key="3">
    <source>
        <dbReference type="Proteomes" id="UP000240912"/>
    </source>
</evidence>
<reference evidence="2 3" key="1">
    <citation type="submission" date="2018-03" db="EMBL/GenBank/DDBJ databases">
        <authorList>
            <person name="Keele B.F."/>
        </authorList>
    </citation>
    <scope>NUCLEOTIDE SEQUENCE [LARGE SCALE GENOMIC DNA]</scope>
    <source>
        <strain evidence="2 3">YL28-9</strain>
    </source>
</reference>
<dbReference type="EMBL" id="PYLS01000001">
    <property type="protein sequence ID" value="PST84998.1"/>
    <property type="molecule type" value="Genomic_DNA"/>
</dbReference>
<keyword evidence="3" id="KW-1185">Reference proteome</keyword>
<evidence type="ECO:0000313" key="2">
    <source>
        <dbReference type="EMBL" id="PST84998.1"/>
    </source>
</evidence>
<organism evidence="2 3">
    <name type="scientific">Pedobacter yulinensis</name>
    <dbReference type="NCBI Taxonomy" id="2126353"/>
    <lineage>
        <taxon>Bacteria</taxon>
        <taxon>Pseudomonadati</taxon>
        <taxon>Bacteroidota</taxon>
        <taxon>Sphingobacteriia</taxon>
        <taxon>Sphingobacteriales</taxon>
        <taxon>Sphingobacteriaceae</taxon>
        <taxon>Pedobacter</taxon>
    </lineage>
</organism>
<dbReference type="Proteomes" id="UP000240912">
    <property type="component" value="Unassembled WGS sequence"/>
</dbReference>
<name>A0A2T3HRD1_9SPHI</name>
<gene>
    <name evidence="2" type="ORF">C7T94_02455</name>
</gene>